<protein>
    <submittedName>
        <fullName evidence="1">Uncharacterized protein</fullName>
    </submittedName>
</protein>
<dbReference type="EMBL" id="ACIJ02000022">
    <property type="protein sequence ID" value="EEX71066.1"/>
    <property type="molecule type" value="Genomic_DNA"/>
</dbReference>
<dbReference type="HOGENOM" id="CLU_3237882_0_0_10"/>
<keyword evidence="2" id="KW-1185">Reference proteome</keyword>
<evidence type="ECO:0000313" key="2">
    <source>
        <dbReference type="Proteomes" id="UP000003460"/>
    </source>
</evidence>
<evidence type="ECO:0000313" key="1">
    <source>
        <dbReference type="EMBL" id="EEX71066.1"/>
    </source>
</evidence>
<dbReference type="Proteomes" id="UP000003460">
    <property type="component" value="Unassembled WGS sequence"/>
</dbReference>
<accession>C9LHV0</accession>
<sequence length="43" mass="5171">MNQRPNASRVRTFFMLLVKTMYNLQRRLSYAYSTGVNPFHTPY</sequence>
<dbReference type="AlphaFoldDB" id="C9LHV0"/>
<gene>
    <name evidence="1" type="ORF">GCWU000325_01804</name>
</gene>
<organism evidence="1 2">
    <name type="scientific">Alloprevotella tannerae ATCC 51259</name>
    <dbReference type="NCBI Taxonomy" id="626522"/>
    <lineage>
        <taxon>Bacteria</taxon>
        <taxon>Pseudomonadati</taxon>
        <taxon>Bacteroidota</taxon>
        <taxon>Bacteroidia</taxon>
        <taxon>Bacteroidales</taxon>
        <taxon>Prevotellaceae</taxon>
        <taxon>Alloprevotella</taxon>
    </lineage>
</organism>
<reference evidence="1" key="1">
    <citation type="submission" date="2009-09" db="EMBL/GenBank/DDBJ databases">
        <authorList>
            <person name="Weinstock G."/>
            <person name="Sodergren E."/>
            <person name="Clifton S."/>
            <person name="Fulton L."/>
            <person name="Fulton B."/>
            <person name="Courtney L."/>
            <person name="Fronick C."/>
            <person name="Harrison M."/>
            <person name="Strong C."/>
            <person name="Farmer C."/>
            <person name="Delahaunty K."/>
            <person name="Markovic C."/>
            <person name="Hall O."/>
            <person name="Minx P."/>
            <person name="Tomlinson C."/>
            <person name="Mitreva M."/>
            <person name="Nelson J."/>
            <person name="Hou S."/>
            <person name="Wollam A."/>
            <person name="Pepin K.H."/>
            <person name="Johnson M."/>
            <person name="Bhonagiri V."/>
            <person name="Nash W.E."/>
            <person name="Warren W."/>
            <person name="Chinwalla A."/>
            <person name="Mardis E.R."/>
            <person name="Wilson R.K."/>
        </authorList>
    </citation>
    <scope>NUCLEOTIDE SEQUENCE [LARGE SCALE GENOMIC DNA]</scope>
    <source>
        <strain evidence="1">ATCC 51259</strain>
    </source>
</reference>
<comment type="caution">
    <text evidence="1">The sequence shown here is derived from an EMBL/GenBank/DDBJ whole genome shotgun (WGS) entry which is preliminary data.</text>
</comment>
<name>C9LHV0_9BACT</name>
<dbReference type="STRING" id="626522.GCWU000325_01804"/>
<proteinExistence type="predicted"/>